<name>F0JBP4_9BACT</name>
<dbReference type="eggNOG" id="COG0526">
    <property type="taxonomic scope" value="Bacteria"/>
</dbReference>
<dbReference type="EMBL" id="CP003220">
    <property type="protein sequence ID" value="EGB15547.1"/>
    <property type="molecule type" value="Genomic_DNA"/>
</dbReference>
<dbReference type="KEGG" id="ddn:DND132_2343"/>
<organism evidence="1 2">
    <name type="scientific">Pseudodesulfovibrio mercurii</name>
    <dbReference type="NCBI Taxonomy" id="641491"/>
    <lineage>
        <taxon>Bacteria</taxon>
        <taxon>Pseudomonadati</taxon>
        <taxon>Thermodesulfobacteriota</taxon>
        <taxon>Desulfovibrionia</taxon>
        <taxon>Desulfovibrionales</taxon>
        <taxon>Desulfovibrionaceae</taxon>
    </lineage>
</organism>
<proteinExistence type="predicted"/>
<accession>F0JBP4</accession>
<dbReference type="AlphaFoldDB" id="F0JBP4"/>
<evidence type="ECO:0000313" key="2">
    <source>
        <dbReference type="Proteomes" id="UP000007845"/>
    </source>
</evidence>
<dbReference type="HOGENOM" id="CLU_046970_0_0_7"/>
<reference evidence="1 2" key="1">
    <citation type="journal article" date="2011" name="J. Bacteriol.">
        <title>Genome sequence of the mercury-methylating strain Desulfovibrio desulfuricans ND132.</title>
        <authorList>
            <person name="Brown S.D."/>
            <person name="Gilmour C.C."/>
            <person name="Kucken A.M."/>
            <person name="Wall J.D."/>
            <person name="Elias D.A."/>
            <person name="Brandt C.C."/>
            <person name="Podar M."/>
            <person name="Chertkov O."/>
            <person name="Held B."/>
            <person name="Bruce D.C."/>
            <person name="Detter J.C."/>
            <person name="Tapia R."/>
            <person name="Han C.S."/>
            <person name="Goodwin L.A."/>
            <person name="Cheng J.F."/>
            <person name="Pitluck S."/>
            <person name="Woyke T."/>
            <person name="Mikhailova N."/>
            <person name="Ivanova N.N."/>
            <person name="Han J."/>
            <person name="Lucas S."/>
            <person name="Lapidus A.L."/>
            <person name="Land M.L."/>
            <person name="Hauser L.J."/>
            <person name="Palumbo A.V."/>
        </authorList>
    </citation>
    <scope>NUCLEOTIDE SEQUENCE [LARGE SCALE GENOMIC DNA]</scope>
    <source>
        <strain evidence="1 2">ND132</strain>
    </source>
</reference>
<keyword evidence="2" id="KW-1185">Reference proteome</keyword>
<sequence>MASIGISDMCFVEVPHPIGMIPLEEVRAKADKAFPAIIDAALNWKPQAAQDTKAMPPYPARRVKITGTYADLNAIFAKRKWSGGMPIIPPTPEAVAAMLKGTRHDPSEVLWNVPPRMGQLTVELVAALGVMSGCKPEHMPLLLSTIKAFSDPRVDWQGCNTTTAATVPVVIISGPILDKLGIGYSTGELGSFMPVNSALGYFINLVGDLVGGSVPPVIDKSTQGMPSDHVAAVFGENAKETPWKQTYAEEMGFKATDNVVTVFGAYPGNANVDHNSASGSALLDTLSSGVSGAASGIGACYAEYGKPSGKRYNQITFAFMMLCPEHAATIYKDFPNKADVKAFMQKHTVKPFKYYTSGPLGCMPPDFVKDYDGETLMPRFMNPDSFHIVVTGGPGKQSQLWLPFATVTQPVSVLIED</sequence>
<protein>
    <submittedName>
        <fullName evidence="1">Thiol-disulfide oxidoreductase domain-containing protein</fullName>
    </submittedName>
</protein>
<dbReference type="Proteomes" id="UP000007845">
    <property type="component" value="Chromosome"/>
</dbReference>
<dbReference type="STRING" id="641491.DND132_2343"/>
<gene>
    <name evidence="1" type="ORF">DND132_2343</name>
</gene>
<evidence type="ECO:0000313" key="1">
    <source>
        <dbReference type="EMBL" id="EGB15547.1"/>
    </source>
</evidence>